<dbReference type="InterPro" id="IPR000209">
    <property type="entry name" value="Peptidase_S8/S53_dom"/>
</dbReference>
<dbReference type="STRING" id="686624.SAMN04488242_0285"/>
<feature type="active site" description="Charge relay system" evidence="5">
    <location>
        <position position="300"/>
    </location>
</feature>
<organism evidence="9 10">
    <name type="scientific">Tessaracoccus oleiagri</name>
    <dbReference type="NCBI Taxonomy" id="686624"/>
    <lineage>
        <taxon>Bacteria</taxon>
        <taxon>Bacillati</taxon>
        <taxon>Actinomycetota</taxon>
        <taxon>Actinomycetes</taxon>
        <taxon>Propionibacteriales</taxon>
        <taxon>Propionibacteriaceae</taxon>
        <taxon>Tessaracoccus</taxon>
    </lineage>
</organism>
<feature type="transmembrane region" description="Helical" evidence="6">
    <location>
        <begin position="394"/>
        <end position="418"/>
    </location>
</feature>
<proteinExistence type="inferred from homology"/>
<evidence type="ECO:0000256" key="6">
    <source>
        <dbReference type="SAM" id="Phobius"/>
    </source>
</evidence>
<feature type="active site" description="Charge relay system" evidence="5">
    <location>
        <position position="75"/>
    </location>
</feature>
<dbReference type="Pfam" id="PF00082">
    <property type="entry name" value="Peptidase_S8"/>
    <property type="match status" value="1"/>
</dbReference>
<keyword evidence="3 5" id="KW-0378">Hydrolase</keyword>
<feature type="domain" description="Peptidase S8/S53" evidence="8">
    <location>
        <begin position="66"/>
        <end position="353"/>
    </location>
</feature>
<dbReference type="PANTHER" id="PTHR43806:SF11">
    <property type="entry name" value="CEREVISIN-RELATED"/>
    <property type="match status" value="1"/>
</dbReference>
<dbReference type="OrthoDB" id="9813435at2"/>
<evidence type="ECO:0000256" key="7">
    <source>
        <dbReference type="SAM" id="SignalP"/>
    </source>
</evidence>
<keyword evidence="2 5" id="KW-0645">Protease</keyword>
<accession>A0A1G9HG82</accession>
<comment type="similarity">
    <text evidence="1 5">Belongs to the peptidase S8 family.</text>
</comment>
<dbReference type="RefSeq" id="WP_093248270.1">
    <property type="nucleotide sequence ID" value="NZ_FNGP01000001.1"/>
</dbReference>
<keyword evidence="10" id="KW-1185">Reference proteome</keyword>
<dbReference type="PROSITE" id="PS00138">
    <property type="entry name" value="SUBTILASE_SER"/>
    <property type="match status" value="1"/>
</dbReference>
<dbReference type="GO" id="GO:0004252">
    <property type="term" value="F:serine-type endopeptidase activity"/>
    <property type="evidence" value="ECO:0007669"/>
    <property type="project" value="UniProtKB-UniRule"/>
</dbReference>
<dbReference type="PRINTS" id="PR00723">
    <property type="entry name" value="SUBTILISIN"/>
</dbReference>
<evidence type="ECO:0000256" key="5">
    <source>
        <dbReference type="PROSITE-ProRule" id="PRU01240"/>
    </source>
</evidence>
<dbReference type="AlphaFoldDB" id="A0A1G9HG82"/>
<dbReference type="InterPro" id="IPR023828">
    <property type="entry name" value="Peptidase_S8_Ser-AS"/>
</dbReference>
<evidence type="ECO:0000256" key="1">
    <source>
        <dbReference type="ARBA" id="ARBA00011073"/>
    </source>
</evidence>
<dbReference type="Gene3D" id="3.40.50.200">
    <property type="entry name" value="Peptidase S8/S53 domain"/>
    <property type="match status" value="1"/>
</dbReference>
<protein>
    <submittedName>
        <fullName evidence="9">Subtilase family protein</fullName>
    </submittedName>
</protein>
<keyword evidence="4 5" id="KW-0720">Serine protease</keyword>
<dbReference type="InterPro" id="IPR036852">
    <property type="entry name" value="Peptidase_S8/S53_dom_sf"/>
</dbReference>
<evidence type="ECO:0000313" key="10">
    <source>
        <dbReference type="Proteomes" id="UP000199475"/>
    </source>
</evidence>
<keyword evidence="6" id="KW-0812">Transmembrane</keyword>
<evidence type="ECO:0000259" key="8">
    <source>
        <dbReference type="Pfam" id="PF00082"/>
    </source>
</evidence>
<reference evidence="9 10" key="1">
    <citation type="submission" date="2016-10" db="EMBL/GenBank/DDBJ databases">
        <authorList>
            <person name="de Groot N.N."/>
        </authorList>
    </citation>
    <scope>NUCLEOTIDE SEQUENCE [LARGE SCALE GENOMIC DNA]</scope>
    <source>
        <strain evidence="9 10">CGMCC 1.9159</strain>
    </source>
</reference>
<dbReference type="EMBL" id="FNGP01000001">
    <property type="protein sequence ID" value="SDL11879.1"/>
    <property type="molecule type" value="Genomic_DNA"/>
</dbReference>
<dbReference type="GO" id="GO:0006508">
    <property type="term" value="P:proteolysis"/>
    <property type="evidence" value="ECO:0007669"/>
    <property type="project" value="UniProtKB-KW"/>
</dbReference>
<keyword evidence="7" id="KW-0732">Signal</keyword>
<keyword evidence="6" id="KW-0472">Membrane</keyword>
<evidence type="ECO:0000256" key="4">
    <source>
        <dbReference type="ARBA" id="ARBA00022825"/>
    </source>
</evidence>
<name>A0A1G9HG82_9ACTN</name>
<evidence type="ECO:0000313" key="9">
    <source>
        <dbReference type="EMBL" id="SDL11879.1"/>
    </source>
</evidence>
<dbReference type="PROSITE" id="PS51892">
    <property type="entry name" value="SUBTILASE"/>
    <property type="match status" value="1"/>
</dbReference>
<keyword evidence="6" id="KW-1133">Transmembrane helix</keyword>
<dbReference type="Proteomes" id="UP000199475">
    <property type="component" value="Unassembled WGS sequence"/>
</dbReference>
<feature type="active site" description="Charge relay system" evidence="5">
    <location>
        <position position="117"/>
    </location>
</feature>
<feature type="signal peptide" evidence="7">
    <location>
        <begin position="1"/>
        <end position="24"/>
    </location>
</feature>
<evidence type="ECO:0000256" key="3">
    <source>
        <dbReference type="ARBA" id="ARBA00022801"/>
    </source>
</evidence>
<dbReference type="InterPro" id="IPR015500">
    <property type="entry name" value="Peptidase_S8_subtilisin-rel"/>
</dbReference>
<feature type="chain" id="PRO_5038880905" evidence="7">
    <location>
        <begin position="25"/>
        <end position="428"/>
    </location>
</feature>
<dbReference type="PANTHER" id="PTHR43806">
    <property type="entry name" value="PEPTIDASE S8"/>
    <property type="match status" value="1"/>
</dbReference>
<dbReference type="SUPFAM" id="SSF52743">
    <property type="entry name" value="Subtilisin-like"/>
    <property type="match status" value="1"/>
</dbReference>
<sequence length="428" mass="44258">MTLRRWAAALVAVGLLLSQSTVDAAAAVTPFDPRDCHVAAQGTAQPRAPWHIERLQMDRVWHLATGRGVTVAVIDTGAATVGSPYLQDAPDKRFTTYDLLDGAANASGQPGEFDCLHGTRVTALLAAGRGSDGKPVDGRVEFSGIAPDARVIAYRTLLESQAGEESEPQPLQPTTEAVLDAVARGVDVINLSQVVPGNVEGIEQFQAAVQQAIAQGIVVVAAAGNTGQLPGARAYPASFDGVISVGASNQFDAGDEVSQFGAKVDVGAPGAGLVSLDPSRYDASLGIQSQVYSQPISGTSFAAPIVSGVVALMIEHRANEGLPRLTPAEIKQRLIETADPPAAAVPDPRLGAGIINPLRALSGEIPQLAPNPESDNRFPAATYPPPAEVDRTPAVIGLVMGLGALFLTGMGLVVAIAVPAARRRRHGT</sequence>
<evidence type="ECO:0000256" key="2">
    <source>
        <dbReference type="ARBA" id="ARBA00022670"/>
    </source>
</evidence>
<gene>
    <name evidence="9" type="ORF">SAMN04488242_0285</name>
</gene>
<dbReference type="InterPro" id="IPR050131">
    <property type="entry name" value="Peptidase_S8_subtilisin-like"/>
</dbReference>